<reference evidence="2 3" key="1">
    <citation type="journal article" date="2014" name="PLoS Genet.">
        <title>Phylogenetically driven sequencing of extremely halophilic archaea reveals strategies for static and dynamic osmo-response.</title>
        <authorList>
            <person name="Becker E.A."/>
            <person name="Seitzer P.M."/>
            <person name="Tritt A."/>
            <person name="Larsen D."/>
            <person name="Krusor M."/>
            <person name="Yao A.I."/>
            <person name="Wu D."/>
            <person name="Madern D."/>
            <person name="Eisen J.A."/>
            <person name="Darling A.E."/>
            <person name="Facciotti M.T."/>
        </authorList>
    </citation>
    <scope>NUCLEOTIDE SEQUENCE [LARGE SCALE GENOMIC DNA]</scope>
    <source>
        <strain evidence="2 3">DSM 5350</strain>
    </source>
</reference>
<evidence type="ECO:0000313" key="2">
    <source>
        <dbReference type="EMBL" id="EMA42709.1"/>
    </source>
</evidence>
<proteinExistence type="predicted"/>
<dbReference type="PROSITE" id="PS51257">
    <property type="entry name" value="PROKAR_LIPOPROTEIN"/>
    <property type="match status" value="1"/>
</dbReference>
<sequence>MRRRRFLDAAAAAGMIGLAGCSGESDRDGAATNSPGDTTESQETGSDTRRGETTTTDAETGYSDFVWAEQKIWKDERVRENLFAFAGRHDLAVVIAKADADADDLAALEKPLAAAARHGTEAWLNVGVLKQLTPGEFVGDGAKRRRHLDGLEAVVRRYREFFPTGRIVLWQEAPVGGRWNEDGTWNDRAVANLERLGPRIFAAQKRRIENVAPNVDVGIFVHFPYIVDGKQPGTFETLTTDLKSRGALPDFTFTDFYRGWYAKDVGPGPANAAVRSLVTNARELTDDRPVSYLGEAHTINPQYTPSRQAIWMDLRAALGAGAEGVGWYARTAYKATKHGFDPFVPNVGPAARDGPCASTLTFARDRYQYAYAALRAKRDTSAESSASDRFDLWLVGSGFDFYEHRLSLRTRAGEWQFVGNFDGYVDGDYPYDDSSERTSIFRGLSREHFDRDGSLEVAVDTAPDSDGARLDAVLAMPEDVSTYLAEPAATELYGSRSDVHEFSVGHERANTRLAAGDSRQFDVKLGEPQRPPDELVFPDHRTQRERLGRLESRDGFDPDDHFDLWVSTEKTTGGGNEPGGIEGLDVVGDDGRQPLSEASTAVSTVEGGAVWYGIDRNNLAHRDGSASIEIAGDARGLVTGAYAMAYAGTVAFRPAAEAMELLETDRASARTFAIAHEEE</sequence>
<feature type="region of interest" description="Disordered" evidence="1">
    <location>
        <begin position="19"/>
        <end position="57"/>
    </location>
</feature>
<dbReference type="Proteomes" id="UP000011669">
    <property type="component" value="Unassembled WGS sequence"/>
</dbReference>
<feature type="compositionally biased region" description="Polar residues" evidence="1">
    <location>
        <begin position="31"/>
        <end position="45"/>
    </location>
</feature>
<dbReference type="EMBL" id="AOMD01000033">
    <property type="protein sequence ID" value="EMA42709.1"/>
    <property type="molecule type" value="Genomic_DNA"/>
</dbReference>
<protein>
    <submittedName>
        <fullName evidence="2">Uncharacterized protein</fullName>
    </submittedName>
</protein>
<dbReference type="OrthoDB" id="201711at2157"/>
<dbReference type="AlphaFoldDB" id="M0MDG8"/>
<evidence type="ECO:0000313" key="3">
    <source>
        <dbReference type="Proteomes" id="UP000011669"/>
    </source>
</evidence>
<gene>
    <name evidence="2" type="ORF">C449_16243</name>
</gene>
<keyword evidence="3" id="KW-1185">Reference proteome</keyword>
<name>M0MDG8_9EURY</name>
<dbReference type="STRING" id="1227455.C449_16243"/>
<comment type="caution">
    <text evidence="2">The sequence shown here is derived from an EMBL/GenBank/DDBJ whole genome shotgun (WGS) entry which is preliminary data.</text>
</comment>
<organism evidence="2 3">
    <name type="scientific">Halococcus saccharolyticus DSM 5350</name>
    <dbReference type="NCBI Taxonomy" id="1227455"/>
    <lineage>
        <taxon>Archaea</taxon>
        <taxon>Methanobacteriati</taxon>
        <taxon>Methanobacteriota</taxon>
        <taxon>Stenosarchaea group</taxon>
        <taxon>Halobacteria</taxon>
        <taxon>Halobacteriales</taxon>
        <taxon>Halococcaceae</taxon>
        <taxon>Halococcus</taxon>
    </lineage>
</organism>
<dbReference type="PATRIC" id="fig|1227455.4.peg.3307"/>
<dbReference type="InParanoid" id="M0MDG8"/>
<accession>M0MDG8</accession>
<dbReference type="RefSeq" id="WP_006079106.1">
    <property type="nucleotide sequence ID" value="NZ_AOMD01000033.1"/>
</dbReference>
<evidence type="ECO:0000256" key="1">
    <source>
        <dbReference type="SAM" id="MobiDB-lite"/>
    </source>
</evidence>